<accession>A0ABY6AZ83</accession>
<protein>
    <submittedName>
        <fullName evidence="3">SET domain-containing protein</fullName>
    </submittedName>
</protein>
<gene>
    <name evidence="3" type="ORF">N4261_25520</name>
</gene>
<dbReference type="Gene3D" id="2.170.270.10">
    <property type="entry name" value="SET domain"/>
    <property type="match status" value="1"/>
</dbReference>
<feature type="domain" description="SET" evidence="2">
    <location>
        <begin position="171"/>
        <end position="311"/>
    </location>
</feature>
<organism evidence="3 4">
    <name type="scientific">Roseateles amylovorans</name>
    <dbReference type="NCBI Taxonomy" id="2978473"/>
    <lineage>
        <taxon>Bacteria</taxon>
        <taxon>Pseudomonadati</taxon>
        <taxon>Pseudomonadota</taxon>
        <taxon>Betaproteobacteria</taxon>
        <taxon>Burkholderiales</taxon>
        <taxon>Sphaerotilaceae</taxon>
        <taxon>Roseateles</taxon>
    </lineage>
</organism>
<reference evidence="3" key="1">
    <citation type="submission" date="2022-10" db="EMBL/GenBank/DDBJ databases">
        <title>Characterization and whole genome sequencing of a new Roseateles species, isolated from fresh water.</title>
        <authorList>
            <person name="Guliayeva D.Y."/>
            <person name="Akhremchuk A.E."/>
            <person name="Sikolenko M.A."/>
            <person name="Valentovich L.N."/>
            <person name="Sidarenka A.V."/>
        </authorList>
    </citation>
    <scope>NUCLEOTIDE SEQUENCE</scope>
    <source>
        <strain evidence="3">BIM B-1768</strain>
    </source>
</reference>
<evidence type="ECO:0000313" key="3">
    <source>
        <dbReference type="EMBL" id="UXH78267.1"/>
    </source>
</evidence>
<dbReference type="PROSITE" id="PS50280">
    <property type="entry name" value="SET"/>
    <property type="match status" value="1"/>
</dbReference>
<evidence type="ECO:0000259" key="2">
    <source>
        <dbReference type="PROSITE" id="PS50280"/>
    </source>
</evidence>
<keyword evidence="4" id="KW-1185">Reference proteome</keyword>
<dbReference type="InterPro" id="IPR046341">
    <property type="entry name" value="SET_dom_sf"/>
</dbReference>
<evidence type="ECO:0000313" key="4">
    <source>
        <dbReference type="Proteomes" id="UP001064933"/>
    </source>
</evidence>
<dbReference type="InterPro" id="IPR001214">
    <property type="entry name" value="SET_dom"/>
</dbReference>
<dbReference type="Pfam" id="PF00856">
    <property type="entry name" value="SET"/>
    <property type="match status" value="1"/>
</dbReference>
<feature type="region of interest" description="Disordered" evidence="1">
    <location>
        <begin position="55"/>
        <end position="82"/>
    </location>
</feature>
<name>A0ABY6AZ83_9BURK</name>
<dbReference type="Proteomes" id="UP001064933">
    <property type="component" value="Chromosome"/>
</dbReference>
<dbReference type="RefSeq" id="WP_261758048.1">
    <property type="nucleotide sequence ID" value="NZ_CP104562.2"/>
</dbReference>
<evidence type="ECO:0000256" key="1">
    <source>
        <dbReference type="SAM" id="MobiDB-lite"/>
    </source>
</evidence>
<proteinExistence type="predicted"/>
<sequence>MNVAATTTRTWDKSAVDRLLWERYHAIHTLPRAQRRRAHMDHVLSCRERLLSLMPAEPDEGSGPAEDGPRVPSLPADSQLSLSERTRQLELLSYGTERWLALLQQVRNDHRQRVTRRAYRHDRCGDPPFRDADHGVIHILDVLDRPDDFADVEPFTASRNSRRTRSSTCLRHLEPRQLTAADLRSPSESALIGQWGVFARTHIPAGTCLGVYGGQLMDEVDIFLLDDDRYLMAAAEEPGTLAVNGENLMSLMNTLFTVDAEGRVTGHPETGYNVSGESFRVAMRHGWQARIHAFRAATDIPAGTELRWNYDLGERR</sequence>
<dbReference type="EMBL" id="CP104562">
    <property type="protein sequence ID" value="UXH78267.1"/>
    <property type="molecule type" value="Genomic_DNA"/>
</dbReference>
<dbReference type="SUPFAM" id="SSF82199">
    <property type="entry name" value="SET domain"/>
    <property type="match status" value="1"/>
</dbReference>